<gene>
    <name evidence="1" type="ORF">ERS852444_03581</name>
</gene>
<accession>A0A173VVJ1</accession>
<dbReference type="AlphaFoldDB" id="A0A173VVJ1"/>
<dbReference type="RefSeq" id="WP_055172395.1">
    <property type="nucleotide sequence ID" value="NZ_CYXX01000052.1"/>
</dbReference>
<dbReference type="Proteomes" id="UP000095453">
    <property type="component" value="Unassembled WGS sequence"/>
</dbReference>
<proteinExistence type="predicted"/>
<dbReference type="EMBL" id="CYXX01000052">
    <property type="protein sequence ID" value="CUN31282.1"/>
    <property type="molecule type" value="Genomic_DNA"/>
</dbReference>
<organism evidence="1 2">
    <name type="scientific">Roseburia inulinivorans</name>
    <dbReference type="NCBI Taxonomy" id="360807"/>
    <lineage>
        <taxon>Bacteria</taxon>
        <taxon>Bacillati</taxon>
        <taxon>Bacillota</taxon>
        <taxon>Clostridia</taxon>
        <taxon>Lachnospirales</taxon>
        <taxon>Lachnospiraceae</taxon>
        <taxon>Roseburia</taxon>
    </lineage>
</organism>
<sequence>MLMTFDESINACKNIDDWKFVTSFSVGGFEWTGFSKENPNKLIIISSQKTTILDCDNGKLENCIVDYDEEELIAFCDKLPSEAILIAGQYGGKFPEVTNHGEQIIIQETTQYIRTVTFISNQNKKTKIFESYGLYICGFSYNGDYFMIADDGGIIVLKRCC</sequence>
<evidence type="ECO:0000313" key="1">
    <source>
        <dbReference type="EMBL" id="CUN31282.1"/>
    </source>
</evidence>
<reference evidence="1 2" key="1">
    <citation type="submission" date="2015-09" db="EMBL/GenBank/DDBJ databases">
        <authorList>
            <consortium name="Pathogen Informatics"/>
        </authorList>
    </citation>
    <scope>NUCLEOTIDE SEQUENCE [LARGE SCALE GENOMIC DNA]</scope>
    <source>
        <strain evidence="1 2">2789STDY5608887</strain>
    </source>
</reference>
<evidence type="ECO:0000313" key="2">
    <source>
        <dbReference type="Proteomes" id="UP000095453"/>
    </source>
</evidence>
<name>A0A173VVJ1_9FIRM</name>
<protein>
    <submittedName>
        <fullName evidence="1">Uncharacterized protein</fullName>
    </submittedName>
</protein>